<sequence length="211" mass="23292">MKQNTHDRTGGDVDVVRASPQDVDTAADVLARAFSVDPHVVGLLPRGDVLRPLTRLWQRILRETLAAGGHAYLARRRGEREVLGVALWEGPGEKVSLRQMLPGLLSYLSVFRQRFPDALVSEHLAHEAHPDAPHWYLKAVGTVPEVRGEGVGTVLLNERLREIDGEHVETYLEASTQDLVPYYARFGFISRGPVPCRGTVPAIGMVRPAVP</sequence>
<keyword evidence="3" id="KW-1185">Reference proteome</keyword>
<dbReference type="PROSITE" id="PS51186">
    <property type="entry name" value="GNAT"/>
    <property type="match status" value="1"/>
</dbReference>
<keyword evidence="2" id="KW-0012">Acyltransferase</keyword>
<evidence type="ECO:0000313" key="2">
    <source>
        <dbReference type="EMBL" id="MEV8157171.1"/>
    </source>
</evidence>
<evidence type="ECO:0000259" key="1">
    <source>
        <dbReference type="PROSITE" id="PS51186"/>
    </source>
</evidence>
<feature type="domain" description="N-acetyltransferase" evidence="1">
    <location>
        <begin position="13"/>
        <end position="210"/>
    </location>
</feature>
<dbReference type="SUPFAM" id="SSF55729">
    <property type="entry name" value="Acyl-CoA N-acyltransferases (Nat)"/>
    <property type="match status" value="1"/>
</dbReference>
<keyword evidence="2" id="KW-0808">Transferase</keyword>
<dbReference type="Gene3D" id="3.40.630.30">
    <property type="match status" value="1"/>
</dbReference>
<accession>A0ABV3K9T2</accession>
<dbReference type="EC" id="2.3.1.-" evidence="2"/>
<reference evidence="2 3" key="1">
    <citation type="submission" date="2024-06" db="EMBL/GenBank/DDBJ databases">
        <title>The Natural Products Discovery Center: Release of the First 8490 Sequenced Strains for Exploring Actinobacteria Biosynthetic Diversity.</title>
        <authorList>
            <person name="Kalkreuter E."/>
            <person name="Kautsar S.A."/>
            <person name="Yang D."/>
            <person name="Bader C.D."/>
            <person name="Teijaro C.N."/>
            <person name="Fluegel L."/>
            <person name="Davis C.M."/>
            <person name="Simpson J.R."/>
            <person name="Lauterbach L."/>
            <person name="Steele A.D."/>
            <person name="Gui C."/>
            <person name="Meng S."/>
            <person name="Li G."/>
            <person name="Viehrig K."/>
            <person name="Ye F."/>
            <person name="Su P."/>
            <person name="Kiefer A.F."/>
            <person name="Nichols A."/>
            <person name="Cepeda A.J."/>
            <person name="Yan W."/>
            <person name="Fan B."/>
            <person name="Jiang Y."/>
            <person name="Adhikari A."/>
            <person name="Zheng C.-J."/>
            <person name="Schuster L."/>
            <person name="Cowan T.M."/>
            <person name="Smanski M.J."/>
            <person name="Chevrette M.G."/>
            <person name="De Carvalho L.P.S."/>
            <person name="Shen B."/>
        </authorList>
    </citation>
    <scope>NUCLEOTIDE SEQUENCE [LARGE SCALE GENOMIC DNA]</scope>
    <source>
        <strain evidence="2 3">NPDC079179</strain>
    </source>
</reference>
<dbReference type="PANTHER" id="PTHR42791">
    <property type="entry name" value="GNAT FAMILY ACETYLTRANSFERASE"/>
    <property type="match status" value="1"/>
</dbReference>
<dbReference type="RefSeq" id="WP_144942792.1">
    <property type="nucleotide sequence ID" value="NZ_BAAARF010000003.1"/>
</dbReference>
<dbReference type="PANTHER" id="PTHR42791:SF1">
    <property type="entry name" value="N-ACETYLTRANSFERASE DOMAIN-CONTAINING PROTEIN"/>
    <property type="match status" value="1"/>
</dbReference>
<protein>
    <submittedName>
        <fullName evidence="2">GNAT family N-acetyltransferase</fullName>
        <ecNumber evidence="2">2.3.1.-</ecNumber>
    </submittedName>
</protein>
<name>A0ABV3K9T2_9MICC</name>
<dbReference type="Proteomes" id="UP001553031">
    <property type="component" value="Unassembled WGS sequence"/>
</dbReference>
<dbReference type="InterPro" id="IPR000182">
    <property type="entry name" value="GNAT_dom"/>
</dbReference>
<dbReference type="InterPro" id="IPR016181">
    <property type="entry name" value="Acyl_CoA_acyltransferase"/>
</dbReference>
<comment type="caution">
    <text evidence="2">The sequence shown here is derived from an EMBL/GenBank/DDBJ whole genome shotgun (WGS) entry which is preliminary data.</text>
</comment>
<organism evidence="2 3">
    <name type="scientific">Kocuria salsicia</name>
    <dbReference type="NCBI Taxonomy" id="664639"/>
    <lineage>
        <taxon>Bacteria</taxon>
        <taxon>Bacillati</taxon>
        <taxon>Actinomycetota</taxon>
        <taxon>Actinomycetes</taxon>
        <taxon>Micrococcales</taxon>
        <taxon>Micrococcaceae</taxon>
        <taxon>Kocuria</taxon>
    </lineage>
</organism>
<dbReference type="EMBL" id="JBFBLL010000001">
    <property type="protein sequence ID" value="MEV8157171.1"/>
    <property type="molecule type" value="Genomic_DNA"/>
</dbReference>
<dbReference type="InterPro" id="IPR052523">
    <property type="entry name" value="Trichothecene_AcTrans"/>
</dbReference>
<dbReference type="Pfam" id="PF13673">
    <property type="entry name" value="Acetyltransf_10"/>
    <property type="match status" value="1"/>
</dbReference>
<proteinExistence type="predicted"/>
<gene>
    <name evidence="2" type="ORF">AB0O96_03040</name>
</gene>
<dbReference type="GO" id="GO:0016746">
    <property type="term" value="F:acyltransferase activity"/>
    <property type="evidence" value="ECO:0007669"/>
    <property type="project" value="UniProtKB-KW"/>
</dbReference>
<evidence type="ECO:0000313" key="3">
    <source>
        <dbReference type="Proteomes" id="UP001553031"/>
    </source>
</evidence>